<proteinExistence type="inferred from homology"/>
<organism evidence="3 4">
    <name type="scientific">Polyodon spathula</name>
    <name type="common">North American paddlefish</name>
    <name type="synonym">Squalus spathula</name>
    <dbReference type="NCBI Taxonomy" id="7913"/>
    <lineage>
        <taxon>Eukaryota</taxon>
        <taxon>Metazoa</taxon>
        <taxon>Chordata</taxon>
        <taxon>Craniata</taxon>
        <taxon>Vertebrata</taxon>
        <taxon>Euteleostomi</taxon>
        <taxon>Actinopterygii</taxon>
        <taxon>Chondrostei</taxon>
        <taxon>Acipenseriformes</taxon>
        <taxon>Polyodontidae</taxon>
        <taxon>Polyodon</taxon>
    </lineage>
</organism>
<evidence type="ECO:0000256" key="1">
    <source>
        <dbReference type="ARBA" id="ARBA00007319"/>
    </source>
</evidence>
<reference evidence="3" key="1">
    <citation type="journal article" date="2021" name="Cell">
        <title>Tracing the genetic footprints of vertebrate landing in non-teleost ray-finned fishes.</title>
        <authorList>
            <person name="Bi X."/>
            <person name="Wang K."/>
            <person name="Yang L."/>
            <person name="Pan H."/>
            <person name="Jiang H."/>
            <person name="Wei Q."/>
            <person name="Fang M."/>
            <person name="Yu H."/>
            <person name="Zhu C."/>
            <person name="Cai Y."/>
            <person name="He Y."/>
            <person name="Gan X."/>
            <person name="Zeng H."/>
            <person name="Yu D."/>
            <person name="Zhu Y."/>
            <person name="Jiang H."/>
            <person name="Qiu Q."/>
            <person name="Yang H."/>
            <person name="Zhang Y.E."/>
            <person name="Wang W."/>
            <person name="Zhu M."/>
            <person name="He S."/>
            <person name="Zhang G."/>
        </authorList>
    </citation>
    <scope>NUCLEOTIDE SEQUENCE</scope>
    <source>
        <strain evidence="3">Pddl_001</strain>
    </source>
</reference>
<accession>A0ABS2YJZ6</accession>
<dbReference type="Proteomes" id="UP001166093">
    <property type="component" value="Unassembled WGS sequence"/>
</dbReference>
<keyword evidence="4" id="KW-1185">Reference proteome</keyword>
<dbReference type="EMBL" id="JAAWVQ010160277">
    <property type="protein sequence ID" value="MBN3286758.1"/>
    <property type="molecule type" value="Genomic_DNA"/>
</dbReference>
<evidence type="ECO:0000313" key="4">
    <source>
        <dbReference type="Proteomes" id="UP001166093"/>
    </source>
</evidence>
<dbReference type="InterPro" id="IPR047113">
    <property type="entry name" value="PA2G4/ARX1"/>
</dbReference>
<comment type="similarity">
    <text evidence="1">Belongs to the peptidase M24 family.</text>
</comment>
<feature type="non-terminal residue" evidence="3">
    <location>
        <position position="1"/>
    </location>
</feature>
<protein>
    <submittedName>
        <fullName evidence="3">PA2G4 protein</fullName>
    </submittedName>
</protein>
<name>A0ABS2YJZ6_POLSP</name>
<dbReference type="InterPro" id="IPR036005">
    <property type="entry name" value="Creatinase/aminopeptidase-like"/>
</dbReference>
<gene>
    <name evidence="3" type="primary">Pa2g4</name>
    <name evidence="3" type="ORF">GTO93_0000259</name>
</gene>
<sequence length="92" mass="10383">MSWFFLNCGTDSMHVVFSLATGEFVAQFKFTVLLMANGPMRITNGPLEPEFYKSEHEVQDADLKALLQTSASRKTQKKKKKKVNVQLCTAPQ</sequence>
<feature type="non-terminal residue" evidence="3">
    <location>
        <position position="92"/>
    </location>
</feature>
<feature type="compositionally biased region" description="Basic residues" evidence="2">
    <location>
        <begin position="74"/>
        <end position="83"/>
    </location>
</feature>
<dbReference type="PANTHER" id="PTHR10804:SF11">
    <property type="entry name" value="PROLIFERATION-ASSOCIATED PROTEIN 2G4"/>
    <property type="match status" value="1"/>
</dbReference>
<evidence type="ECO:0000313" key="3">
    <source>
        <dbReference type="EMBL" id="MBN3286758.1"/>
    </source>
</evidence>
<dbReference type="PANTHER" id="PTHR10804">
    <property type="entry name" value="PROTEASE FAMILY M24 METHIONYL AMINOPEPTIDASE, AMINOPEPTIDASE P"/>
    <property type="match status" value="1"/>
</dbReference>
<evidence type="ECO:0000256" key="2">
    <source>
        <dbReference type="SAM" id="MobiDB-lite"/>
    </source>
</evidence>
<comment type="caution">
    <text evidence="3">The sequence shown here is derived from an EMBL/GenBank/DDBJ whole genome shotgun (WGS) entry which is preliminary data.</text>
</comment>
<feature type="region of interest" description="Disordered" evidence="2">
    <location>
        <begin position="71"/>
        <end position="92"/>
    </location>
</feature>
<dbReference type="Gene3D" id="3.90.230.10">
    <property type="entry name" value="Creatinase/methionine aminopeptidase superfamily"/>
    <property type="match status" value="1"/>
</dbReference>